<proteinExistence type="predicted"/>
<dbReference type="EMBL" id="LAZR01028343">
    <property type="protein sequence ID" value="KKL62905.1"/>
    <property type="molecule type" value="Genomic_DNA"/>
</dbReference>
<name>A0A0F9G000_9ZZZZ</name>
<organism evidence="1">
    <name type="scientific">marine sediment metagenome</name>
    <dbReference type="NCBI Taxonomy" id="412755"/>
    <lineage>
        <taxon>unclassified sequences</taxon>
        <taxon>metagenomes</taxon>
        <taxon>ecological metagenomes</taxon>
    </lineage>
</organism>
<feature type="non-terminal residue" evidence="1">
    <location>
        <position position="1"/>
    </location>
</feature>
<protein>
    <submittedName>
        <fullName evidence="1">Uncharacterized protein</fullName>
    </submittedName>
</protein>
<accession>A0A0F9G000</accession>
<evidence type="ECO:0000313" key="1">
    <source>
        <dbReference type="EMBL" id="KKL62905.1"/>
    </source>
</evidence>
<reference evidence="1" key="1">
    <citation type="journal article" date="2015" name="Nature">
        <title>Complex archaea that bridge the gap between prokaryotes and eukaryotes.</title>
        <authorList>
            <person name="Spang A."/>
            <person name="Saw J.H."/>
            <person name="Jorgensen S.L."/>
            <person name="Zaremba-Niedzwiedzka K."/>
            <person name="Martijn J."/>
            <person name="Lind A.E."/>
            <person name="van Eijk R."/>
            <person name="Schleper C."/>
            <person name="Guy L."/>
            <person name="Ettema T.J."/>
        </authorList>
    </citation>
    <scope>NUCLEOTIDE SEQUENCE</scope>
</reference>
<comment type="caution">
    <text evidence="1">The sequence shown here is derived from an EMBL/GenBank/DDBJ whole genome shotgun (WGS) entry which is preliminary data.</text>
</comment>
<dbReference type="AlphaFoldDB" id="A0A0F9G000"/>
<gene>
    <name evidence="1" type="ORF">LCGC14_2180490</name>
</gene>
<sequence length="179" mass="20151">VGAEVFFERKNEAGERQEKDILNFASVTNHKGEYSYASKGRAGGAPEGTEYEVRIVPKMDLIVRTNPDNPDEIERVLYGVPIGTIIEEETLAEAKEFEAGLSKNVYTFTMRTEDRQGNVEETVVHVPRDENVSILRATETPVKYGAFDTSGLTLTVNKVPIFTTDRGQYYEDYDFALQQ</sequence>